<dbReference type="EMBL" id="CAJFDI010000004">
    <property type="protein sequence ID" value="CAD5228169.1"/>
    <property type="molecule type" value="Genomic_DNA"/>
</dbReference>
<evidence type="ECO:0000313" key="9">
    <source>
        <dbReference type="Proteomes" id="UP000659654"/>
    </source>
</evidence>
<keyword evidence="4 5" id="KW-0472">Membrane</keyword>
<sequence length="332" mass="39150">MNRLCEESETYRNHIPLLITEAICAVACMPAFAMLMYIFFTRKQRPITSSMHFNFRLLLSNIWVVLMLQLGFTIFSNAYLLYFQIFDTEYCSNVFYTWQCSVLRWPLLWTVPAMIFIHGAAFVERLMATRKSRNYEHRGKRVALVAMIVLWLITITINSYVFSVPDMFEKLPYCLATFQKNQLKIKKFLHLLLPLELLITFGDICLWWVNRQTQKKTVYSDYSLSKSFQQSENTITSKLVLQISLLHSGFYIIYLVSTSAYRAVSSYDEHPMTFIVVVMNIHNIVVLGLTVCIIVYLWSLRVMDDKRKIREMNQGSKKNTEMYFMLLYTQLK</sequence>
<feature type="transmembrane region" description="Helical" evidence="5">
    <location>
        <begin position="273"/>
        <end position="298"/>
    </location>
</feature>
<evidence type="ECO:0000256" key="2">
    <source>
        <dbReference type="ARBA" id="ARBA00022692"/>
    </source>
</evidence>
<reference evidence="10" key="1">
    <citation type="submission" date="2016-11" db="UniProtKB">
        <authorList>
            <consortium name="WormBaseParasite"/>
        </authorList>
    </citation>
    <scope>IDENTIFICATION</scope>
</reference>
<accession>A0A1I7SB88</accession>
<dbReference type="Proteomes" id="UP000095284">
    <property type="component" value="Unplaced"/>
</dbReference>
<feature type="transmembrane region" description="Helical" evidence="5">
    <location>
        <begin position="61"/>
        <end position="82"/>
    </location>
</feature>
<feature type="transmembrane region" description="Helical" evidence="5">
    <location>
        <begin position="239"/>
        <end position="261"/>
    </location>
</feature>
<proteinExistence type="predicted"/>
<comment type="subcellular location">
    <subcellularLocation>
        <location evidence="1">Membrane</location>
        <topology evidence="1">Multi-pass membrane protein</topology>
    </subcellularLocation>
</comment>
<keyword evidence="3 5" id="KW-1133">Transmembrane helix</keyword>
<dbReference type="GO" id="GO:0004984">
    <property type="term" value="F:olfactory receptor activity"/>
    <property type="evidence" value="ECO:0007669"/>
    <property type="project" value="TreeGrafter"/>
</dbReference>
<feature type="transmembrane region" description="Helical" evidence="5">
    <location>
        <begin position="188"/>
        <end position="209"/>
    </location>
</feature>
<dbReference type="GO" id="GO:0016020">
    <property type="term" value="C:membrane"/>
    <property type="evidence" value="ECO:0007669"/>
    <property type="project" value="UniProtKB-SubCell"/>
</dbReference>
<feature type="transmembrane region" description="Helical" evidence="5">
    <location>
        <begin position="102"/>
        <end position="122"/>
    </location>
</feature>
<dbReference type="InterPro" id="IPR051080">
    <property type="entry name" value="Nematode_rcpt-like_serp_alpha"/>
</dbReference>
<feature type="transmembrane region" description="Helical" evidence="5">
    <location>
        <begin position="142"/>
        <end position="162"/>
    </location>
</feature>
<keyword evidence="2 5" id="KW-0812">Transmembrane</keyword>
<reference evidence="7" key="2">
    <citation type="submission" date="2020-08" db="EMBL/GenBank/DDBJ databases">
        <authorList>
            <person name="Kikuchi T."/>
        </authorList>
    </citation>
    <scope>NUCLEOTIDE SEQUENCE</scope>
    <source>
        <strain evidence="6">Ka4C1</strain>
    </source>
</reference>
<name>A0A1I7SB88_BURXY</name>
<dbReference type="InterPro" id="IPR019408">
    <property type="entry name" value="7TM_GPCR_serpentine_rcpt_Srab"/>
</dbReference>
<evidence type="ECO:0000256" key="4">
    <source>
        <dbReference type="ARBA" id="ARBA00023136"/>
    </source>
</evidence>
<dbReference type="Proteomes" id="UP000659654">
    <property type="component" value="Unassembled WGS sequence"/>
</dbReference>
<evidence type="ECO:0000256" key="3">
    <source>
        <dbReference type="ARBA" id="ARBA00022989"/>
    </source>
</evidence>
<evidence type="ECO:0000313" key="8">
    <source>
        <dbReference type="Proteomes" id="UP000095284"/>
    </source>
</evidence>
<feature type="transmembrane region" description="Helical" evidence="5">
    <location>
        <begin position="15"/>
        <end position="40"/>
    </location>
</feature>
<gene>
    <name evidence="6" type="ORF">BXYJ_LOCUS10310</name>
</gene>
<evidence type="ECO:0000256" key="5">
    <source>
        <dbReference type="SAM" id="Phobius"/>
    </source>
</evidence>
<dbReference type="PANTHER" id="PTHR31357">
    <property type="entry name" value="SERPENTINE RECEPTOR CLASS ALPHA-10"/>
    <property type="match status" value="1"/>
</dbReference>
<evidence type="ECO:0000313" key="7">
    <source>
        <dbReference type="EMBL" id="CAG9118656.1"/>
    </source>
</evidence>
<dbReference type="Pfam" id="PF10292">
    <property type="entry name" value="7TM_GPCR_Srab"/>
    <property type="match status" value="1"/>
</dbReference>
<dbReference type="Proteomes" id="UP000582659">
    <property type="component" value="Unassembled WGS sequence"/>
</dbReference>
<evidence type="ECO:0000313" key="10">
    <source>
        <dbReference type="WBParaSite" id="BXY_1028500.1"/>
    </source>
</evidence>
<dbReference type="PANTHER" id="PTHR31357:SF16">
    <property type="entry name" value="G_PROTEIN_RECEP_F1_2 DOMAIN-CONTAINING PROTEIN-RELATED"/>
    <property type="match status" value="1"/>
</dbReference>
<evidence type="ECO:0000313" key="6">
    <source>
        <dbReference type="EMBL" id="CAD5228169.1"/>
    </source>
</evidence>
<protein>
    <submittedName>
        <fullName evidence="6">(pine wood nematode) hypothetical protein</fullName>
    </submittedName>
</protein>
<keyword evidence="9" id="KW-1185">Reference proteome</keyword>
<dbReference type="EMBL" id="CAJFCV020000004">
    <property type="protein sequence ID" value="CAG9118656.1"/>
    <property type="molecule type" value="Genomic_DNA"/>
</dbReference>
<dbReference type="AlphaFoldDB" id="A0A1I7SB88"/>
<dbReference type="WBParaSite" id="BXY_1028500.1">
    <property type="protein sequence ID" value="BXY_1028500.1"/>
    <property type="gene ID" value="BXY_1028500"/>
</dbReference>
<organism evidence="8 10">
    <name type="scientific">Bursaphelenchus xylophilus</name>
    <name type="common">Pinewood nematode worm</name>
    <name type="synonym">Aphelenchoides xylophilus</name>
    <dbReference type="NCBI Taxonomy" id="6326"/>
    <lineage>
        <taxon>Eukaryota</taxon>
        <taxon>Metazoa</taxon>
        <taxon>Ecdysozoa</taxon>
        <taxon>Nematoda</taxon>
        <taxon>Chromadorea</taxon>
        <taxon>Rhabditida</taxon>
        <taxon>Tylenchina</taxon>
        <taxon>Tylenchomorpha</taxon>
        <taxon>Aphelenchoidea</taxon>
        <taxon>Aphelenchoididae</taxon>
        <taxon>Bursaphelenchus</taxon>
    </lineage>
</organism>
<evidence type="ECO:0000256" key="1">
    <source>
        <dbReference type="ARBA" id="ARBA00004141"/>
    </source>
</evidence>